<keyword evidence="2" id="KW-1133">Transmembrane helix</keyword>
<feature type="compositionally biased region" description="Polar residues" evidence="1">
    <location>
        <begin position="325"/>
        <end position="341"/>
    </location>
</feature>
<evidence type="ECO:0000256" key="2">
    <source>
        <dbReference type="SAM" id="Phobius"/>
    </source>
</evidence>
<dbReference type="EMBL" id="RJUG01000003">
    <property type="protein sequence ID" value="ROI08803.1"/>
    <property type="molecule type" value="Genomic_DNA"/>
</dbReference>
<sequence length="474" mass="54340">MRLQIQLSSAKNYIVGFATSGVFLVAGLFYFNSTQATENAPDTFSEIRSDAKFSISEFNPNDLSAAEWQQLGFSEKQVSTILKYKSVLGGNFRSKAELQKCYVISEEKFSELEPYILLPDKVSENQKSARFVSHYNSNGRHFAYSGNSFSNKKTLKIRGKFNPDHYSAEDFMALGFSEKQANSILKYKNYLGGSFQSKEKFGECFVISAENFQKLAPYLLLPDKTSAEVTPQKNFYAGNSKADKKEITYEPFDPNITDLEGWKNLGFSEKQAQVILNYRDRNLRGSFKNLEEISRCFVISPEKFEALKPFIVLNPENIKERKFTANNGANSANRGESNSQKFAADPTDFSKTDLNEITFKQLLEFGFDERSAASFLGFRKKLGGFMAKNQILETYNIDKDLAQKLIEIAPLNTDNVERYSLLEAPEEWLKNHPYFKYYADKIIYYRISSNNEKKIFKTMKIKPEAEQKMKLYLK</sequence>
<dbReference type="Proteomes" id="UP000270224">
    <property type="component" value="Unassembled WGS sequence"/>
</dbReference>
<evidence type="ECO:0000256" key="1">
    <source>
        <dbReference type="SAM" id="MobiDB-lite"/>
    </source>
</evidence>
<feature type="region of interest" description="Disordered" evidence="1">
    <location>
        <begin position="325"/>
        <end position="345"/>
    </location>
</feature>
<dbReference type="AlphaFoldDB" id="A0A3N0WV14"/>
<dbReference type="RefSeq" id="WP_123265392.1">
    <property type="nucleotide sequence ID" value="NZ_RJUG01000003.1"/>
</dbReference>
<evidence type="ECO:0008006" key="5">
    <source>
        <dbReference type="Google" id="ProtNLM"/>
    </source>
</evidence>
<name>A0A3N0WV14_9FLAO</name>
<evidence type="ECO:0000313" key="4">
    <source>
        <dbReference type="Proteomes" id="UP000270224"/>
    </source>
</evidence>
<keyword evidence="2" id="KW-0472">Membrane</keyword>
<protein>
    <recommendedName>
        <fullName evidence="5">Helix-hairpin-helix domain-containing protein</fullName>
    </recommendedName>
</protein>
<dbReference type="SUPFAM" id="SSF47781">
    <property type="entry name" value="RuvA domain 2-like"/>
    <property type="match status" value="4"/>
</dbReference>
<accession>A0A3N0WV14</accession>
<evidence type="ECO:0000313" key="3">
    <source>
        <dbReference type="EMBL" id="ROI08803.1"/>
    </source>
</evidence>
<reference evidence="4" key="1">
    <citation type="submission" date="2018-11" db="EMBL/GenBank/DDBJ databases">
        <title>Proposal to divide the Flavobacteriaceae and reorganize its genera based on Amino Acid Identity values calculated from whole genome sequences.</title>
        <authorList>
            <person name="Nicholson A.C."/>
            <person name="Gulvik C.A."/>
            <person name="Whitney A.M."/>
            <person name="Humrighouse B.W."/>
            <person name="Bell M."/>
            <person name="Holmens B."/>
            <person name="Steigerwalt A."/>
            <person name="Villarma A."/>
            <person name="Sheth M."/>
            <person name="Batra D."/>
            <person name="Pryor J."/>
            <person name="Bernardet J.-F."/>
            <person name="Hugo C."/>
            <person name="Kampfer P."/>
            <person name="Newman J."/>
            <person name="Mcquiston J.R."/>
        </authorList>
    </citation>
    <scope>NUCLEOTIDE SEQUENCE [LARGE SCALE GENOMIC DNA]</scope>
    <source>
        <strain evidence="4">H3056</strain>
    </source>
</reference>
<dbReference type="InterPro" id="IPR010994">
    <property type="entry name" value="RuvA_2-like"/>
</dbReference>
<gene>
    <name evidence="3" type="ORF">EGI11_05065</name>
</gene>
<organism evidence="3 4">
    <name type="scientific">Kaistella daneshvariae</name>
    <dbReference type="NCBI Taxonomy" id="2487074"/>
    <lineage>
        <taxon>Bacteria</taxon>
        <taxon>Pseudomonadati</taxon>
        <taxon>Bacteroidota</taxon>
        <taxon>Flavobacteriia</taxon>
        <taxon>Flavobacteriales</taxon>
        <taxon>Weeksellaceae</taxon>
        <taxon>Chryseobacterium group</taxon>
        <taxon>Kaistella</taxon>
    </lineage>
</organism>
<feature type="transmembrane region" description="Helical" evidence="2">
    <location>
        <begin position="12"/>
        <end position="31"/>
    </location>
</feature>
<dbReference type="OrthoDB" id="981124at2"/>
<keyword evidence="2" id="KW-0812">Transmembrane</keyword>
<proteinExistence type="predicted"/>
<comment type="caution">
    <text evidence="3">The sequence shown here is derived from an EMBL/GenBank/DDBJ whole genome shotgun (WGS) entry which is preliminary data.</text>
</comment>